<evidence type="ECO:0000256" key="2">
    <source>
        <dbReference type="ARBA" id="ARBA00023002"/>
    </source>
</evidence>
<dbReference type="SUPFAM" id="SSF51735">
    <property type="entry name" value="NAD(P)-binding Rossmann-fold domains"/>
    <property type="match status" value="1"/>
</dbReference>
<name>A0AAD5RUD9_9PEZI</name>
<proteinExistence type="inferred from homology"/>
<dbReference type="SMART" id="SM00822">
    <property type="entry name" value="PKS_KR"/>
    <property type="match status" value="1"/>
</dbReference>
<dbReference type="Pfam" id="PF01073">
    <property type="entry name" value="3Beta_HSD"/>
    <property type="match status" value="1"/>
</dbReference>
<evidence type="ECO:0000313" key="5">
    <source>
        <dbReference type="Proteomes" id="UP001201980"/>
    </source>
</evidence>
<dbReference type="AlphaFoldDB" id="A0AAD5RUD9"/>
<dbReference type="InterPro" id="IPR050177">
    <property type="entry name" value="Lipid_A_modif_metabolic_enz"/>
</dbReference>
<dbReference type="InterPro" id="IPR057326">
    <property type="entry name" value="KR_dom"/>
</dbReference>
<protein>
    <submittedName>
        <fullName evidence="4">C-3 sterol dehydrogenase</fullName>
    </submittedName>
</protein>
<keyword evidence="2" id="KW-0560">Oxidoreductase</keyword>
<dbReference type="Gene3D" id="3.40.50.720">
    <property type="entry name" value="NAD(P)-binding Rossmann-like Domain"/>
    <property type="match status" value="1"/>
</dbReference>
<evidence type="ECO:0000259" key="3">
    <source>
        <dbReference type="SMART" id="SM00822"/>
    </source>
</evidence>
<dbReference type="PANTHER" id="PTHR43245:SF51">
    <property type="entry name" value="SHORT CHAIN DEHYDROGENASE_REDUCTASE FAMILY 42E, MEMBER 2"/>
    <property type="match status" value="1"/>
</dbReference>
<comment type="caution">
    <text evidence="4">The sequence shown here is derived from an EMBL/GenBank/DDBJ whole genome shotgun (WGS) entry which is preliminary data.</text>
</comment>
<reference evidence="4" key="1">
    <citation type="submission" date="2022-07" db="EMBL/GenBank/DDBJ databases">
        <title>Draft genome sequence of Zalerion maritima ATCC 34329, a (micro)plastics degrading marine fungus.</title>
        <authorList>
            <person name="Paco A."/>
            <person name="Goncalves M.F.M."/>
            <person name="Rocha-Santos T.A.P."/>
            <person name="Alves A."/>
        </authorList>
    </citation>
    <scope>NUCLEOTIDE SEQUENCE</scope>
    <source>
        <strain evidence="4">ATCC 34329</strain>
    </source>
</reference>
<dbReference type="EMBL" id="JAKWBI020000054">
    <property type="protein sequence ID" value="KAJ2904420.1"/>
    <property type="molecule type" value="Genomic_DNA"/>
</dbReference>
<comment type="similarity">
    <text evidence="1">Belongs to the 3-beta-HSD family.</text>
</comment>
<feature type="domain" description="Ketoreductase" evidence="3">
    <location>
        <begin position="5"/>
        <end position="147"/>
    </location>
</feature>
<organism evidence="4 5">
    <name type="scientific">Zalerion maritima</name>
    <dbReference type="NCBI Taxonomy" id="339359"/>
    <lineage>
        <taxon>Eukaryota</taxon>
        <taxon>Fungi</taxon>
        <taxon>Dikarya</taxon>
        <taxon>Ascomycota</taxon>
        <taxon>Pezizomycotina</taxon>
        <taxon>Sordariomycetes</taxon>
        <taxon>Lulworthiomycetidae</taxon>
        <taxon>Lulworthiales</taxon>
        <taxon>Lulworthiaceae</taxon>
        <taxon>Zalerion</taxon>
    </lineage>
</organism>
<dbReference type="InterPro" id="IPR036291">
    <property type="entry name" value="NAD(P)-bd_dom_sf"/>
</dbReference>
<dbReference type="GO" id="GO:0016616">
    <property type="term" value="F:oxidoreductase activity, acting on the CH-OH group of donors, NAD or NADP as acceptor"/>
    <property type="evidence" value="ECO:0007669"/>
    <property type="project" value="InterPro"/>
</dbReference>
<dbReference type="InterPro" id="IPR002225">
    <property type="entry name" value="3Beta_OHSteriod_DH/Estase"/>
</dbReference>
<dbReference type="PANTHER" id="PTHR43245">
    <property type="entry name" value="BIFUNCTIONAL POLYMYXIN RESISTANCE PROTEIN ARNA"/>
    <property type="match status" value="1"/>
</dbReference>
<evidence type="ECO:0000313" key="4">
    <source>
        <dbReference type="EMBL" id="KAJ2904420.1"/>
    </source>
</evidence>
<accession>A0AAD5RUD9</accession>
<dbReference type="GO" id="GO:0006694">
    <property type="term" value="P:steroid biosynthetic process"/>
    <property type="evidence" value="ECO:0007669"/>
    <property type="project" value="InterPro"/>
</dbReference>
<sequence>MDSPHAYLVTGGCGLQGSSIVETLLPTLENGSKITVLARNPTTNLFPGVDYRKCDITSADSVREALGQAKPDVVFHCAGIMTAARRPVPDETVRITNVDGTRHLLEESQKLGAVKAFVFTSSASTVQKPGQVKTRGADETWPTTEESDAVDIYPKTKATAERMVLAADTEGGMRTAALRPAVIYGERDNDLIPMMMASLRAGKQKMQVGDGKNLFSFTYVKNATQGHLLAMEKLLSTDPKEVNRVAGESFFVTNEEKVPFWDFARMVFKCAGTDVREEEVWKIPLSGALAVAWAMEWISWLTGKKPGLTRVATRLTSVDRYFEIGKAKERLGYKPEVAWDEGVRRGVEWFLENEKNEKHEAHVIRMDVVSGADLVIIIVPNLNYQVRPVHDGGFSGNQIDTPEGTVVLNRGDAVADNYK</sequence>
<evidence type="ECO:0000256" key="1">
    <source>
        <dbReference type="ARBA" id="ARBA00009219"/>
    </source>
</evidence>
<dbReference type="Proteomes" id="UP001201980">
    <property type="component" value="Unassembled WGS sequence"/>
</dbReference>
<keyword evidence="5" id="KW-1185">Reference proteome</keyword>
<gene>
    <name evidence="4" type="ORF">MKZ38_008093</name>
</gene>